<feature type="chain" id="PRO_5044172785" evidence="1">
    <location>
        <begin position="19"/>
        <end position="782"/>
    </location>
</feature>
<keyword evidence="4" id="KW-1185">Reference proteome</keyword>
<keyword evidence="1" id="KW-0732">Signal</keyword>
<proteinExistence type="predicted"/>
<name>A0AB34J8U2_PRYPA</name>
<reference evidence="3 4" key="1">
    <citation type="journal article" date="2024" name="Science">
        <title>Giant polyketide synthase enzymes in the biosynthesis of giant marine polyether toxins.</title>
        <authorList>
            <person name="Fallon T.R."/>
            <person name="Shende V.V."/>
            <person name="Wierzbicki I.H."/>
            <person name="Pendleton A.L."/>
            <person name="Watervoot N.F."/>
            <person name="Auber R.P."/>
            <person name="Gonzalez D.J."/>
            <person name="Wisecaver J.H."/>
            <person name="Moore B.S."/>
        </authorList>
    </citation>
    <scope>NUCLEOTIDE SEQUENCE [LARGE SCALE GENOMIC DNA]</scope>
    <source>
        <strain evidence="3 4">12B1</strain>
    </source>
</reference>
<evidence type="ECO:0000313" key="4">
    <source>
        <dbReference type="Proteomes" id="UP001515480"/>
    </source>
</evidence>
<evidence type="ECO:0000256" key="1">
    <source>
        <dbReference type="SAM" id="SignalP"/>
    </source>
</evidence>
<protein>
    <submittedName>
        <fullName evidence="3">Uncharacterized protein</fullName>
    </submittedName>
</protein>
<evidence type="ECO:0000313" key="3">
    <source>
        <dbReference type="EMBL" id="KAL1515180.1"/>
    </source>
</evidence>
<dbReference type="Proteomes" id="UP001515480">
    <property type="component" value="Unassembled WGS sequence"/>
</dbReference>
<evidence type="ECO:0000313" key="2">
    <source>
        <dbReference type="EMBL" id="KAL1515173.1"/>
    </source>
</evidence>
<accession>A0AB34J8U2</accession>
<comment type="caution">
    <text evidence="3">The sequence shown here is derived from an EMBL/GenBank/DDBJ whole genome shotgun (WGS) entry which is preliminary data.</text>
</comment>
<sequence>MLVVCLCYLNVVLPGCAAQSLGLKLTADAAQLKNAQKGKRTCTNVALQLLCHGVTTGNWTQSVKYMCSKPQSCCRAFLMRCWFGKDNAANMTAHVAPSMEEATVLEKDGLHLDVPMTRAPWSYKRADRIGHQRGAAELQKRELATLPGTEANKNRGHVREVLVLAVRLLPIFMFAFDGATTLALAGVSLQSKHADPFTNEHTDDMGSFHNIYLLKRGRSLTDVAEELSPGCTTDPRSPHRWLLKYLCSINANSRNVELQTATREPERDKMESQMGETVGAAARKAKKLLNDTRQSDGRTDTRPPYRNADIRRLNYKHDDFTPGIDGDALNAATQKRTTDCLIRVPVRTRLLERNLPNAAWRNEKGCTSLSFIGLFGLCIIHCAMRTCENCLKQMLLTASTRYLAGKGKDRDVINKQLNDALWTELRVRRLISLNDKGQLNKVTLNGEEVRVMIDDLLCGHSMLLQIISNTYSHLGDGDDCTHMHMWTDVLFHWATAMRAGYKLRATPADREIFREHTQWYVMKKAQIRSGTTVWYDWQLYSAFPSMFDKFGSLMLISQEGMEACQKRANMLMRLGNGFANAGRIPWGVLRAGKDSVKAYLANRKRQQKTPEQWLWWKNLVGFASTYHAVLERVEDHRRAGRTLDWTGQFVPEWESCRAISTIHRKLLARARFNLAAYHPSMADETPHIVPREFPTRRIFWTRSELPVRPELDLVGQTFSVVVYDAHRERLIEEVAAYCAPVRCQQESSFPLRSPEVQRKEIQRQRRERWRKRERSSLWVAHI</sequence>
<organism evidence="3 4">
    <name type="scientific">Prymnesium parvum</name>
    <name type="common">Toxic golden alga</name>
    <dbReference type="NCBI Taxonomy" id="97485"/>
    <lineage>
        <taxon>Eukaryota</taxon>
        <taxon>Haptista</taxon>
        <taxon>Haptophyta</taxon>
        <taxon>Prymnesiophyceae</taxon>
        <taxon>Prymnesiales</taxon>
        <taxon>Prymnesiaceae</taxon>
        <taxon>Prymnesium</taxon>
    </lineage>
</organism>
<dbReference type="AlphaFoldDB" id="A0AB34J8U2"/>
<dbReference type="EMBL" id="JBGBPQ010000012">
    <property type="protein sequence ID" value="KAL1515180.1"/>
    <property type="molecule type" value="Genomic_DNA"/>
</dbReference>
<feature type="signal peptide" evidence="1">
    <location>
        <begin position="1"/>
        <end position="18"/>
    </location>
</feature>
<gene>
    <name evidence="2" type="ORF">AB1Y20_004234</name>
    <name evidence="3" type="ORF">AB1Y20_004241</name>
</gene>
<dbReference type="EMBL" id="JBGBPQ010000012">
    <property type="protein sequence ID" value="KAL1515173.1"/>
    <property type="molecule type" value="Genomic_DNA"/>
</dbReference>